<dbReference type="CDD" id="cd22582">
    <property type="entry name" value="BRcat_RBR_unk"/>
    <property type="match status" value="1"/>
</dbReference>
<evidence type="ECO:0000256" key="7">
    <source>
        <dbReference type="ARBA" id="ARBA00022723"/>
    </source>
</evidence>
<dbReference type="InterPro" id="IPR013083">
    <property type="entry name" value="Znf_RING/FYVE/PHD"/>
</dbReference>
<name>A0A8X8VY06_SALSN</name>
<dbReference type="InterPro" id="IPR002156">
    <property type="entry name" value="RNaseH_domain"/>
</dbReference>
<dbReference type="GO" id="GO:0016567">
    <property type="term" value="P:protein ubiquitination"/>
    <property type="evidence" value="ECO:0007669"/>
    <property type="project" value="InterPro"/>
</dbReference>
<dbReference type="AlphaFoldDB" id="A0A8X8VY06"/>
<keyword evidence="17" id="KW-1185">Reference proteome</keyword>
<evidence type="ECO:0000256" key="2">
    <source>
        <dbReference type="ARBA" id="ARBA00001947"/>
    </source>
</evidence>
<dbReference type="InterPro" id="IPR036397">
    <property type="entry name" value="RNaseH_sf"/>
</dbReference>
<feature type="compositionally biased region" description="Basic and acidic residues" evidence="13">
    <location>
        <begin position="35"/>
        <end position="52"/>
    </location>
</feature>
<reference evidence="16" key="2">
    <citation type="submission" date="2020-08" db="EMBL/GenBank/DDBJ databases">
        <title>Plant Genome Project.</title>
        <authorList>
            <person name="Zhang R.-G."/>
        </authorList>
    </citation>
    <scope>NUCLEOTIDE SEQUENCE</scope>
    <source>
        <strain evidence="16">Huo1</strain>
        <tissue evidence="16">Leaf</tissue>
    </source>
</reference>
<dbReference type="Proteomes" id="UP000298416">
    <property type="component" value="Unassembled WGS sequence"/>
</dbReference>
<evidence type="ECO:0000256" key="8">
    <source>
        <dbReference type="ARBA" id="ARBA00022737"/>
    </source>
</evidence>
<evidence type="ECO:0000256" key="1">
    <source>
        <dbReference type="ARBA" id="ARBA00001798"/>
    </source>
</evidence>
<evidence type="ECO:0000256" key="5">
    <source>
        <dbReference type="ARBA" id="ARBA00012251"/>
    </source>
</evidence>
<dbReference type="Gene3D" id="1.20.120.1750">
    <property type="match status" value="1"/>
</dbReference>
<dbReference type="Pfam" id="PF01485">
    <property type="entry name" value="IBR"/>
    <property type="match status" value="1"/>
</dbReference>
<dbReference type="Pfam" id="PF13456">
    <property type="entry name" value="RVT_3"/>
    <property type="match status" value="2"/>
</dbReference>
<dbReference type="InterPro" id="IPR017907">
    <property type="entry name" value="Znf_RING_CS"/>
</dbReference>
<dbReference type="InterPro" id="IPR001841">
    <property type="entry name" value="Znf_RING"/>
</dbReference>
<evidence type="ECO:0000256" key="13">
    <source>
        <dbReference type="SAM" id="MobiDB-lite"/>
    </source>
</evidence>
<dbReference type="CDD" id="cd06222">
    <property type="entry name" value="RNase_H_like"/>
    <property type="match status" value="1"/>
</dbReference>
<dbReference type="InterPro" id="IPR012337">
    <property type="entry name" value="RNaseH-like_sf"/>
</dbReference>
<dbReference type="InterPro" id="IPR002867">
    <property type="entry name" value="IBR_dom"/>
</dbReference>
<dbReference type="SUPFAM" id="SSF53098">
    <property type="entry name" value="Ribonuclease H-like"/>
    <property type="match status" value="1"/>
</dbReference>
<feature type="domain" description="RING-type" evidence="14">
    <location>
        <begin position="568"/>
        <end position="615"/>
    </location>
</feature>
<feature type="region of interest" description="Disordered" evidence="13">
    <location>
        <begin position="35"/>
        <end position="55"/>
    </location>
</feature>
<reference evidence="16" key="1">
    <citation type="submission" date="2018-01" db="EMBL/GenBank/DDBJ databases">
        <authorList>
            <person name="Mao J.F."/>
        </authorList>
    </citation>
    <scope>NUCLEOTIDE SEQUENCE</scope>
    <source>
        <strain evidence="16">Huo1</strain>
        <tissue evidence="16">Leaf</tissue>
    </source>
</reference>
<dbReference type="PROSITE" id="PS51873">
    <property type="entry name" value="TRIAD"/>
    <property type="match status" value="1"/>
</dbReference>
<dbReference type="GO" id="GO:0008270">
    <property type="term" value="F:zinc ion binding"/>
    <property type="evidence" value="ECO:0007669"/>
    <property type="project" value="UniProtKB-KW"/>
</dbReference>
<dbReference type="PANTHER" id="PTHR11685">
    <property type="entry name" value="RBR FAMILY RING FINGER AND IBR DOMAIN-CONTAINING"/>
    <property type="match status" value="1"/>
</dbReference>
<dbReference type="FunFam" id="3.30.40.10:FF:000230">
    <property type="entry name" value="RBR-type E3 ubiquitin transferase"/>
    <property type="match status" value="1"/>
</dbReference>
<dbReference type="GO" id="GO:0003676">
    <property type="term" value="F:nucleic acid binding"/>
    <property type="evidence" value="ECO:0007669"/>
    <property type="project" value="InterPro"/>
</dbReference>
<feature type="domain" description="RING-type" evidence="15">
    <location>
        <begin position="564"/>
        <end position="776"/>
    </location>
</feature>
<evidence type="ECO:0000256" key="12">
    <source>
        <dbReference type="PROSITE-ProRule" id="PRU00175"/>
    </source>
</evidence>
<evidence type="ECO:0000256" key="6">
    <source>
        <dbReference type="ARBA" id="ARBA00022679"/>
    </source>
</evidence>
<keyword evidence="9 12" id="KW-0863">Zinc-finger</keyword>
<dbReference type="EC" id="2.3.2.31" evidence="5"/>
<keyword evidence="6" id="KW-0808">Transferase</keyword>
<comment type="function">
    <text evidence="3">Might act as an E3 ubiquitin-protein ligase, or as part of E3 complex, which accepts ubiquitin from specific E2 ubiquitin-conjugating enzymes and then transfers it to substrates.</text>
</comment>
<evidence type="ECO:0000256" key="3">
    <source>
        <dbReference type="ARBA" id="ARBA00003976"/>
    </source>
</evidence>
<dbReference type="Gene3D" id="3.30.40.10">
    <property type="entry name" value="Zinc/RING finger domain, C3HC4 (zinc finger)"/>
    <property type="match status" value="1"/>
</dbReference>
<proteinExistence type="inferred from homology"/>
<keyword evidence="8" id="KW-0677">Repeat</keyword>
<organism evidence="16">
    <name type="scientific">Salvia splendens</name>
    <name type="common">Scarlet sage</name>
    <dbReference type="NCBI Taxonomy" id="180675"/>
    <lineage>
        <taxon>Eukaryota</taxon>
        <taxon>Viridiplantae</taxon>
        <taxon>Streptophyta</taxon>
        <taxon>Embryophyta</taxon>
        <taxon>Tracheophyta</taxon>
        <taxon>Spermatophyta</taxon>
        <taxon>Magnoliopsida</taxon>
        <taxon>eudicotyledons</taxon>
        <taxon>Gunneridae</taxon>
        <taxon>Pentapetalae</taxon>
        <taxon>asterids</taxon>
        <taxon>lamiids</taxon>
        <taxon>Lamiales</taxon>
        <taxon>Lamiaceae</taxon>
        <taxon>Nepetoideae</taxon>
        <taxon>Mentheae</taxon>
        <taxon>Salviinae</taxon>
        <taxon>Salvia</taxon>
        <taxon>Salvia subgen. Calosphace</taxon>
        <taxon>core Calosphace</taxon>
    </lineage>
</organism>
<evidence type="ECO:0000259" key="15">
    <source>
        <dbReference type="PROSITE" id="PS51873"/>
    </source>
</evidence>
<evidence type="ECO:0000256" key="9">
    <source>
        <dbReference type="ARBA" id="ARBA00022771"/>
    </source>
</evidence>
<evidence type="ECO:0000313" key="16">
    <source>
        <dbReference type="EMBL" id="KAG6384458.1"/>
    </source>
</evidence>
<dbReference type="PROSITE" id="PS00518">
    <property type="entry name" value="ZF_RING_1"/>
    <property type="match status" value="1"/>
</dbReference>
<dbReference type="InterPro" id="IPR044730">
    <property type="entry name" value="RNase_H-like_dom_plant"/>
</dbReference>
<dbReference type="SMART" id="SM00647">
    <property type="entry name" value="IBR"/>
    <property type="match status" value="1"/>
</dbReference>
<dbReference type="GO" id="GO:0061630">
    <property type="term" value="F:ubiquitin protein ligase activity"/>
    <property type="evidence" value="ECO:0007669"/>
    <property type="project" value="UniProtKB-EC"/>
</dbReference>
<evidence type="ECO:0000256" key="11">
    <source>
        <dbReference type="ARBA" id="ARBA00022833"/>
    </source>
</evidence>
<accession>A0A8X8VY06</accession>
<dbReference type="InterPro" id="IPR031127">
    <property type="entry name" value="E3_UB_ligase_RBR"/>
</dbReference>
<dbReference type="Gene3D" id="3.30.420.10">
    <property type="entry name" value="Ribonuclease H-like superfamily/Ribonuclease H"/>
    <property type="match status" value="2"/>
</dbReference>
<dbReference type="SUPFAM" id="SSF57850">
    <property type="entry name" value="RING/U-box"/>
    <property type="match status" value="2"/>
</dbReference>
<sequence length="776" mass="85643">MFANAMEASWLQNMAMAKGMVRICMNDTANGCRLGKEKENEEEKTKQRRAAETDALDAEVEAERLRVDLLRQVHDRALACEIMSVPDEEWLQTGNNLHRPFGEGSSLSSSNGQNFQFKVYVKGLVERGAGGIGVAICDGNDGLLFELSKGLSGKDQDKELVDFKALIEGLDAAVMLDLKRITVVTDNPLLCQHITGENTQTIKTAVTLSSQIQLLRKFTKCHPSLVASNANKAVKLARNAIAFQVNRSAGSSNGKNLTEQYVDMSSAILVEPNGETRRQPATSLIIGAKIDGNICYTTMADDSDFAFNLQLEEALTASLLDGTISSPNADGVTYDAVFGPVLSDALQRDDLYKYECELLNQYSTQAAEKRLRLDLCRQVHDRAFACEISNIPEEEWRKIGDELQKPYGEGSSSSGKCWGFRVYVKGLVQGIVGGVAVVIRDDNGGSVFELSKGLSGKNQIIGEEMVELKALIEGLEAAVMLELKRVTIVTDNRLLYLHITGKNREIRETFAVLSNQIDLLLRKLGNPGASFVTRHDNVFAVELAREAIAFEVKRSAGSSGTKNLMKTCTICLEDTDVDQMLLIAGCLHSYCLSCMSKYVHYKLLQGILPKCPNENCKSLLELDSCRKFLTPELFDIMCQRVKEASIPPAEKIYCPYSRCSSLLSKTELQGSKGDAIEVLGCRKCSHCGGLFCINCKVPWHSNMSCSAFKTGNPSSSNEKKLKSLATKNLWRQCPKCSHMVSLSVGCYHIYCRYTLQSLDHVFLKCTDTSKSSNYCW</sequence>
<comment type="similarity">
    <text evidence="4">Belongs to the RBR family. Ariadne subfamily.</text>
</comment>
<gene>
    <name evidence="16" type="ORF">SASPL_155723</name>
</gene>
<dbReference type="PROSITE" id="PS50089">
    <property type="entry name" value="ZF_RING_2"/>
    <property type="match status" value="1"/>
</dbReference>
<comment type="caution">
    <text evidence="16">The sequence shown here is derived from an EMBL/GenBank/DDBJ whole genome shotgun (WGS) entry which is preliminary data.</text>
</comment>
<keyword evidence="7" id="KW-0479">Metal-binding</keyword>
<evidence type="ECO:0000259" key="14">
    <source>
        <dbReference type="PROSITE" id="PS50089"/>
    </source>
</evidence>
<dbReference type="EMBL" id="PNBA02000102">
    <property type="protein sequence ID" value="KAG6384458.1"/>
    <property type="molecule type" value="Genomic_DNA"/>
</dbReference>
<evidence type="ECO:0000256" key="10">
    <source>
        <dbReference type="ARBA" id="ARBA00022786"/>
    </source>
</evidence>
<comment type="catalytic activity">
    <reaction evidence="1">
        <text>[E2 ubiquitin-conjugating enzyme]-S-ubiquitinyl-L-cysteine + [acceptor protein]-L-lysine = [E2 ubiquitin-conjugating enzyme]-L-cysteine + [acceptor protein]-N(6)-ubiquitinyl-L-lysine.</text>
        <dbReference type="EC" id="2.3.2.31"/>
    </reaction>
</comment>
<evidence type="ECO:0000256" key="4">
    <source>
        <dbReference type="ARBA" id="ARBA00005884"/>
    </source>
</evidence>
<evidence type="ECO:0000313" key="17">
    <source>
        <dbReference type="Proteomes" id="UP000298416"/>
    </source>
</evidence>
<keyword evidence="10" id="KW-0833">Ubl conjugation pathway</keyword>
<comment type="cofactor">
    <cofactor evidence="2">
        <name>Zn(2+)</name>
        <dbReference type="ChEBI" id="CHEBI:29105"/>
    </cofactor>
</comment>
<keyword evidence="11" id="KW-0862">Zinc</keyword>
<dbReference type="GO" id="GO:0004523">
    <property type="term" value="F:RNA-DNA hybrid ribonuclease activity"/>
    <property type="evidence" value="ECO:0007669"/>
    <property type="project" value="InterPro"/>
</dbReference>
<dbReference type="InterPro" id="IPR044066">
    <property type="entry name" value="TRIAD_supradom"/>
</dbReference>
<protein>
    <recommendedName>
        <fullName evidence="5">RBR-type E3 ubiquitin transferase</fullName>
        <ecNumber evidence="5">2.3.2.31</ecNumber>
    </recommendedName>
</protein>